<evidence type="ECO:0000313" key="3">
    <source>
        <dbReference type="Proteomes" id="UP000017700"/>
    </source>
</evidence>
<reference evidence="2" key="2">
    <citation type="submission" date="2013-09" db="EMBL/GenBank/DDBJ databases">
        <authorList>
            <person name="Wang G."/>
            <person name="Yang Y."/>
            <person name="Su Y."/>
        </authorList>
    </citation>
    <scope>NUCLEOTIDE SEQUENCE</scope>
    <source>
        <strain evidence="2">ATCC 39006</strain>
    </source>
</reference>
<accession>A0A2I5TNW6</accession>
<dbReference type="InterPro" id="IPR051199">
    <property type="entry name" value="LPS_LOS_Heptosyltrfase"/>
</dbReference>
<keyword evidence="3" id="KW-1185">Reference proteome</keyword>
<dbReference type="KEGG" id="serq:CWC46_20320"/>
<dbReference type="EMBL" id="CP025085">
    <property type="protein sequence ID" value="AUH01930.1"/>
    <property type="molecule type" value="Genomic_DNA"/>
</dbReference>
<dbReference type="PANTHER" id="PTHR30160:SF1">
    <property type="entry name" value="LIPOPOLYSACCHARIDE 1,2-N-ACETYLGLUCOSAMINETRANSFERASE-RELATED"/>
    <property type="match status" value="1"/>
</dbReference>
<dbReference type="AlphaFoldDB" id="A0A2I5TNW6"/>
<dbReference type="STRING" id="104623.Ser39006_01442"/>
<dbReference type="SUPFAM" id="SSF53756">
    <property type="entry name" value="UDP-Glycosyltransferase/glycogen phosphorylase"/>
    <property type="match status" value="1"/>
</dbReference>
<evidence type="ECO:0000313" key="2">
    <source>
        <dbReference type="EMBL" id="AUH06252.1"/>
    </source>
</evidence>
<dbReference type="Gene3D" id="3.40.50.2000">
    <property type="entry name" value="Glycogen Phosphorylase B"/>
    <property type="match status" value="1"/>
</dbReference>
<reference evidence="2" key="4">
    <citation type="submission" date="2017-11" db="EMBL/GenBank/DDBJ databases">
        <title>Complete genome sequence of Serratia sp. ATCC 39006.</title>
        <authorList>
            <person name="Hampton H.G."/>
            <person name="Jackson S.A."/>
            <person name="Jauregui R."/>
            <person name="Poulter G.T.M."/>
            <person name="Salmond G.P.C."/>
            <person name="Fineran P.C."/>
        </authorList>
    </citation>
    <scope>NUCLEOTIDE SEQUENCE</scope>
    <source>
        <strain evidence="2">ATCC 39006</strain>
    </source>
</reference>
<evidence type="ECO:0000313" key="4">
    <source>
        <dbReference type="Proteomes" id="UP000233778"/>
    </source>
</evidence>
<protein>
    <recommendedName>
        <fullName evidence="5">ADP-heptose--LPS heptosyltransferase</fullName>
    </recommendedName>
</protein>
<dbReference type="GO" id="GO:0005829">
    <property type="term" value="C:cytosol"/>
    <property type="evidence" value="ECO:0007669"/>
    <property type="project" value="TreeGrafter"/>
</dbReference>
<dbReference type="OrthoDB" id="8581113at2"/>
<organism evidence="2 3">
    <name type="scientific">Serratia sp. (strain ATCC 39006)</name>
    <name type="common">Prodigiosinella confusarubida</name>
    <dbReference type="NCBI Taxonomy" id="104623"/>
    <lineage>
        <taxon>Bacteria</taxon>
        <taxon>Pseudomonadati</taxon>
        <taxon>Pseudomonadota</taxon>
        <taxon>Gammaproteobacteria</taxon>
        <taxon>Enterobacterales</taxon>
        <taxon>Pectobacteriaceae</taxon>
        <taxon>Prodigiosinella</taxon>
    </lineage>
</organism>
<dbReference type="Proteomes" id="UP000233778">
    <property type="component" value="Chromosome"/>
</dbReference>
<dbReference type="PANTHER" id="PTHR30160">
    <property type="entry name" value="TETRAACYLDISACCHARIDE 4'-KINASE-RELATED"/>
    <property type="match status" value="1"/>
</dbReference>
<evidence type="ECO:0000313" key="1">
    <source>
        <dbReference type="EMBL" id="AUH01930.1"/>
    </source>
</evidence>
<dbReference type="KEGG" id="sera:Ser39006_020315"/>
<name>A0A2I5TNW6_SERS3</name>
<dbReference type="GO" id="GO:0009244">
    <property type="term" value="P:lipopolysaccharide core region biosynthetic process"/>
    <property type="evidence" value="ECO:0007669"/>
    <property type="project" value="TreeGrafter"/>
</dbReference>
<dbReference type="EMBL" id="CP025084">
    <property type="protein sequence ID" value="AUH06252.1"/>
    <property type="molecule type" value="Genomic_DNA"/>
</dbReference>
<dbReference type="Proteomes" id="UP000017700">
    <property type="component" value="Chromosome"/>
</dbReference>
<sequence length="328" mass="37322">MNNSLLTYTGSLLLDGRYIVSPYGVSKEQLCGDISPLRMPMIHNNAITNISFDYSKIKSLSVINGLGVTLGDSIIGISALHAIKNINPNIVIRVIRPENCPNYVNEIYTLTNNIINEIHFMPFDITKAAESELIIDIGNQLYWEDFNKWEMHDFFLRNLGLEHNFIPVEFKSNSWLKNSTLDNNNLGEYVLFCPHASTKIRSIPQQYHRKIISELSDKFKVKVLGFSDVHHKNYTNITELSKSTACFASIIKYAKYLYTCDSAALHIGAGFNIPTTCIFTTVKPEFRSLYYTHCESVYIGNDKTEGIHNSEDVILVNSISKEFEIYYA</sequence>
<reference evidence="1 4" key="3">
    <citation type="submission" date="2017-11" db="EMBL/GenBank/DDBJ databases">
        <title>Complete genome sequence of Serratia sp. ATCC 39006 LacA.</title>
        <authorList>
            <person name="Hampton H.G."/>
            <person name="Jackson S.A."/>
            <person name="Jauregui R."/>
            <person name="Poulter G.T.M."/>
            <person name="Salmond G.P.C."/>
            <person name="Fineran P.C."/>
        </authorList>
    </citation>
    <scope>NUCLEOTIDE SEQUENCE [LARGE SCALE GENOMIC DNA]</scope>
    <source>
        <strain evidence="1 4">ATCC 39006</strain>
    </source>
</reference>
<reference evidence="2 3" key="1">
    <citation type="journal article" date="2013" name="Genome Announc.">
        <title>Draft genome sequence of Serratia sp. strain ATCC 39006, a model bacterium for analysis of the biosynthesis and regulation of prodigiosin, a carbapenem, and gas vesicles.</title>
        <authorList>
            <person name="Fineran P.C."/>
            <person name="Iglesias Cans M.C."/>
            <person name="Ramsay J.P."/>
            <person name="Wilf N.M."/>
            <person name="Cossyleon D."/>
            <person name="McNeil M.B."/>
            <person name="Williamson N.R."/>
            <person name="Monson R.E."/>
            <person name="Becher S.A."/>
            <person name="Stanton J.A."/>
            <person name="Brugger K."/>
            <person name="Brown S.D."/>
            <person name="Salmond G.P."/>
        </authorList>
    </citation>
    <scope>NUCLEOTIDE SEQUENCE [LARGE SCALE GENOMIC DNA]</scope>
    <source>
        <strain evidence="2">ATCC 39006</strain>
        <strain evidence="3">ATCC 39006 / SC 11482</strain>
    </source>
</reference>
<dbReference type="GO" id="GO:0008713">
    <property type="term" value="F:ADP-heptose-lipopolysaccharide heptosyltransferase activity"/>
    <property type="evidence" value="ECO:0007669"/>
    <property type="project" value="TreeGrafter"/>
</dbReference>
<evidence type="ECO:0008006" key="5">
    <source>
        <dbReference type="Google" id="ProtNLM"/>
    </source>
</evidence>
<gene>
    <name evidence="1" type="ORF">CWC46_20320</name>
    <name evidence="2" type="ORF">Ser39006_020315</name>
</gene>
<dbReference type="RefSeq" id="WP_021014712.1">
    <property type="nucleotide sequence ID" value="NZ_CP025084.1"/>
</dbReference>
<proteinExistence type="predicted"/>